<gene>
    <name evidence="10" type="ORF">B4U79_08223</name>
    <name evidence="9" type="ORF">B4U79_11730</name>
</gene>
<evidence type="ECO:0000256" key="4">
    <source>
        <dbReference type="ARBA" id="ARBA00023136"/>
    </source>
</evidence>
<reference evidence="10 11" key="1">
    <citation type="journal article" date="2018" name="Gigascience">
        <title>Genomes of trombidid mites reveal novel predicted allergens and laterally-transferred genes associated with secondary metabolism.</title>
        <authorList>
            <person name="Dong X."/>
            <person name="Chaisiri K."/>
            <person name="Xia D."/>
            <person name="Armstrong S.D."/>
            <person name="Fang Y."/>
            <person name="Donnelly M.J."/>
            <person name="Kadowaki T."/>
            <person name="McGarry J.W."/>
            <person name="Darby A.C."/>
            <person name="Makepeace B.L."/>
        </authorList>
    </citation>
    <scope>NUCLEOTIDE SEQUENCE [LARGE SCALE GENOMIC DNA]</scope>
    <source>
        <strain evidence="10">UoL-WK</strain>
    </source>
</reference>
<dbReference type="EMBL" id="NCKU01000339">
    <property type="protein sequence ID" value="RWS15926.1"/>
    <property type="molecule type" value="Genomic_DNA"/>
</dbReference>
<dbReference type="AlphaFoldDB" id="A0A3S3Q8Q1"/>
<keyword evidence="5" id="KW-0325">Glycoprotein</keyword>
<feature type="transmembrane region" description="Helical" evidence="7">
    <location>
        <begin position="385"/>
        <end position="407"/>
    </location>
</feature>
<protein>
    <submittedName>
        <fullName evidence="10">Transmembrane protein 104-like protein</fullName>
    </submittedName>
</protein>
<dbReference type="Pfam" id="PF01490">
    <property type="entry name" value="Aa_trans"/>
    <property type="match status" value="2"/>
</dbReference>
<comment type="subcellular location">
    <subcellularLocation>
        <location evidence="1">Membrane</location>
        <topology evidence="1">Multi-pass membrane protein</topology>
    </subcellularLocation>
</comment>
<evidence type="ECO:0000313" key="10">
    <source>
        <dbReference type="EMBL" id="RWS15926.1"/>
    </source>
</evidence>
<comment type="caution">
    <text evidence="10">The sequence shown here is derived from an EMBL/GenBank/DDBJ whole genome shotgun (WGS) entry which is preliminary data.</text>
</comment>
<reference evidence="10" key="2">
    <citation type="submission" date="2018-11" db="EMBL/GenBank/DDBJ databases">
        <title>Trombidioid mite genomics.</title>
        <authorList>
            <person name="Dong X."/>
        </authorList>
    </citation>
    <scope>NUCLEOTIDE SEQUENCE</scope>
    <source>
        <strain evidence="10">UoL-WK</strain>
    </source>
</reference>
<feature type="transmembrane region" description="Helical" evidence="7">
    <location>
        <begin position="12"/>
        <end position="34"/>
    </location>
</feature>
<dbReference type="GO" id="GO:0016020">
    <property type="term" value="C:membrane"/>
    <property type="evidence" value="ECO:0007669"/>
    <property type="project" value="UniProtKB-SubCell"/>
</dbReference>
<evidence type="ECO:0000256" key="3">
    <source>
        <dbReference type="ARBA" id="ARBA00022989"/>
    </source>
</evidence>
<feature type="transmembrane region" description="Helical" evidence="7">
    <location>
        <begin position="224"/>
        <end position="243"/>
    </location>
</feature>
<feature type="transmembrane region" description="Helical" evidence="7">
    <location>
        <begin position="428"/>
        <end position="449"/>
    </location>
</feature>
<feature type="transmembrane region" description="Helical" evidence="7">
    <location>
        <begin position="305"/>
        <end position="326"/>
    </location>
</feature>
<evidence type="ECO:0000256" key="6">
    <source>
        <dbReference type="ARBA" id="ARBA00038166"/>
    </source>
</evidence>
<organism evidence="10 11">
    <name type="scientific">Dinothrombium tinctorium</name>
    <dbReference type="NCBI Taxonomy" id="1965070"/>
    <lineage>
        <taxon>Eukaryota</taxon>
        <taxon>Metazoa</taxon>
        <taxon>Ecdysozoa</taxon>
        <taxon>Arthropoda</taxon>
        <taxon>Chelicerata</taxon>
        <taxon>Arachnida</taxon>
        <taxon>Acari</taxon>
        <taxon>Acariformes</taxon>
        <taxon>Trombidiformes</taxon>
        <taxon>Prostigmata</taxon>
        <taxon>Anystina</taxon>
        <taxon>Parasitengona</taxon>
        <taxon>Trombidioidea</taxon>
        <taxon>Trombidiidae</taxon>
        <taxon>Dinothrombium</taxon>
    </lineage>
</organism>
<accession>A0A3S3Q8Q1</accession>
<dbReference type="PANTHER" id="PTHR16189:SF0">
    <property type="entry name" value="TRANSMEMBRANE PROTEIN 104"/>
    <property type="match status" value="1"/>
</dbReference>
<dbReference type="Proteomes" id="UP000285301">
    <property type="component" value="Unassembled WGS sequence"/>
</dbReference>
<dbReference type="InterPro" id="IPR013057">
    <property type="entry name" value="AA_transpt_TM"/>
</dbReference>
<evidence type="ECO:0000256" key="1">
    <source>
        <dbReference type="ARBA" id="ARBA00004141"/>
    </source>
</evidence>
<proteinExistence type="inferred from homology"/>
<evidence type="ECO:0000256" key="2">
    <source>
        <dbReference type="ARBA" id="ARBA00022692"/>
    </source>
</evidence>
<feature type="domain" description="Amino acid transporter transmembrane" evidence="8">
    <location>
        <begin position="12"/>
        <end position="63"/>
    </location>
</feature>
<feature type="domain" description="Amino acid transporter transmembrane" evidence="8">
    <location>
        <begin position="140"/>
        <end position="486"/>
    </location>
</feature>
<dbReference type="PANTHER" id="PTHR16189">
    <property type="entry name" value="TRANSMEMBRANE PROTEIN 104-RELATED"/>
    <property type="match status" value="1"/>
</dbReference>
<comment type="similarity">
    <text evidence="6">Belongs to the TMEM104 family.</text>
</comment>
<keyword evidence="3 7" id="KW-1133">Transmembrane helix</keyword>
<evidence type="ECO:0000256" key="5">
    <source>
        <dbReference type="ARBA" id="ARBA00023180"/>
    </source>
</evidence>
<feature type="transmembrane region" description="Helical" evidence="7">
    <location>
        <begin position="338"/>
        <end position="365"/>
    </location>
</feature>
<feature type="transmembrane region" description="Helical" evidence="7">
    <location>
        <begin position="40"/>
        <end position="62"/>
    </location>
</feature>
<evidence type="ECO:0000313" key="9">
    <source>
        <dbReference type="EMBL" id="RWS15755.1"/>
    </source>
</evidence>
<name>A0A3S3Q8Q1_9ACAR</name>
<evidence type="ECO:0000259" key="8">
    <source>
        <dbReference type="Pfam" id="PF01490"/>
    </source>
</evidence>
<dbReference type="EMBL" id="NCKU01000372">
    <property type="protein sequence ID" value="RWS15755.1"/>
    <property type="molecule type" value="Genomic_DNA"/>
</dbReference>
<evidence type="ECO:0000313" key="11">
    <source>
        <dbReference type="Proteomes" id="UP000285301"/>
    </source>
</evidence>
<keyword evidence="4 7" id="KW-0472">Membrane</keyword>
<feature type="transmembrane region" description="Helical" evidence="7">
    <location>
        <begin position="163"/>
        <end position="187"/>
    </location>
</feature>
<keyword evidence="11" id="KW-1185">Reference proteome</keyword>
<feature type="transmembrane region" description="Helical" evidence="7">
    <location>
        <begin position="455"/>
        <end position="478"/>
    </location>
</feature>
<evidence type="ECO:0000256" key="7">
    <source>
        <dbReference type="SAM" id="Phobius"/>
    </source>
</evidence>
<sequence>MSSPKTFDSYGMATGLVYLFNINVGSGVLTMPYAFGNAGWLLSTIILTIICLVSYITFTFVIDSMAIANAIIKIDAQEYAIKRKKKDGPSSSSVTVIDGNEEDDIIVDDDDGSIITVSEIDPISKKFNSYSTIPEPIELSKIYDITEAIEFGRMAKLFFEKKGVIFFYLSMIIYLYGDLTIYCAAISKTLRDMTCTYVAPSCNTTITDAYPCWEKLHISRKAAYRLYVLAVVLVLGPFTFFNLQKTKFLQVFTSTFRITGNKIRKQREITIELVCLFETAFTVMIVLTSIALIKQRGEGRPSLTNASGIPAFFGVAVFSFISHHSLPSIITPIKRKRYLFTFAFIDYLIILGFYLLVSFTAIFTFRTLNDVCVADHKSIIPQVSFLEIIIPLYPVFTISTNFPINAITLRNNLRSIIVSSVDSFHSSFVVQQICYPFLAIIPPFLIAISTENVGLLVGIVGNYAGICIQCILPALLIISARKSVKNIKEHDAYFNELLSYNKRGRSQSV</sequence>
<feature type="transmembrane region" description="Helical" evidence="7">
    <location>
        <begin position="271"/>
        <end position="293"/>
    </location>
</feature>
<keyword evidence="2 7" id="KW-0812">Transmembrane</keyword>
<dbReference type="OrthoDB" id="294541at2759"/>